<dbReference type="PATRIC" id="fig|1678637.3.peg.1446"/>
<evidence type="ECO:0000259" key="1">
    <source>
        <dbReference type="Pfam" id="PF13460"/>
    </source>
</evidence>
<evidence type="ECO:0000313" key="3">
    <source>
        <dbReference type="Proteomes" id="UP000037288"/>
    </source>
</evidence>
<dbReference type="SUPFAM" id="SSF51735">
    <property type="entry name" value="NAD(P)-binding Rossmann-fold domains"/>
    <property type="match status" value="1"/>
</dbReference>
<dbReference type="InterPro" id="IPR036291">
    <property type="entry name" value="NAD(P)-bd_dom_sf"/>
</dbReference>
<dbReference type="Pfam" id="PF13460">
    <property type="entry name" value="NAD_binding_10"/>
    <property type="match status" value="1"/>
</dbReference>
<dbReference type="STRING" id="1678637.AC230_06645"/>
<dbReference type="AlphaFoldDB" id="A0A0K9XJ96"/>
<dbReference type="RefSeq" id="WP_049715112.1">
    <property type="nucleotide sequence ID" value="NZ_LFXA01000003.1"/>
</dbReference>
<name>A0A0K9XJ96_9ACTN</name>
<accession>A0A0K9XJ96</accession>
<dbReference type="Proteomes" id="UP000037288">
    <property type="component" value="Unassembled WGS sequence"/>
</dbReference>
<proteinExistence type="predicted"/>
<evidence type="ECO:0000313" key="2">
    <source>
        <dbReference type="EMBL" id="KNB53141.1"/>
    </source>
</evidence>
<gene>
    <name evidence="2" type="ORF">AC230_06645</name>
</gene>
<reference evidence="3" key="1">
    <citation type="submission" date="2015-07" db="EMBL/GenBank/DDBJ databases">
        <title>Draft genome sequence of Streptomyces sp. CMAA 1322, a bacterium isolated from Caatinga biome, from dry forest semiarid of Brazil.</title>
        <authorList>
            <person name="Santos S.N."/>
            <person name="Gacesa R."/>
            <person name="Taketani R.G."/>
            <person name="Long P.F."/>
            <person name="Melo I.S."/>
        </authorList>
    </citation>
    <scope>NUCLEOTIDE SEQUENCE [LARGE SCALE GENOMIC DNA]</scope>
    <source>
        <strain evidence="3">CMAA 1322</strain>
    </source>
</reference>
<organism evidence="2 3">
    <name type="scientific">Streptomyces caatingaensis</name>
    <dbReference type="NCBI Taxonomy" id="1678637"/>
    <lineage>
        <taxon>Bacteria</taxon>
        <taxon>Bacillati</taxon>
        <taxon>Actinomycetota</taxon>
        <taxon>Actinomycetes</taxon>
        <taxon>Kitasatosporales</taxon>
        <taxon>Streptomycetaceae</taxon>
        <taxon>Streptomyces</taxon>
    </lineage>
</organism>
<dbReference type="Gene3D" id="3.40.50.720">
    <property type="entry name" value="NAD(P)-binding Rossmann-like Domain"/>
    <property type="match status" value="1"/>
</dbReference>
<dbReference type="EMBL" id="LFXA01000003">
    <property type="protein sequence ID" value="KNB53141.1"/>
    <property type="molecule type" value="Genomic_DNA"/>
</dbReference>
<protein>
    <recommendedName>
        <fullName evidence="1">NAD(P)-binding domain-containing protein</fullName>
    </recommendedName>
</protein>
<sequence length="314" mass="32389">MALRILVVGGTGLLGHHVVTELLGRGHLVTVLARRPGPVTGHGGRVEVRTGDIRACADPAALLRGHDGVVFAAGADDRAVPPAPAYPYFEAGNVTPVARLTAGAARAGCGRAVVLGSYFTALHRRWPRLELAARHPYIRSRVEQARAARGAAAVLEIPFVFGCAPGRTPLWAPLFPWLRSPSPLVAPPGGTAVVTARTVARAASGALEQGATGPYPVVDENLSWAALLGRLARAAGRPRTVHRLPPSLLGAGLRAVGAVHAARHREAGLHLGSLGDLLTRELFLDPAAGRTLTGGSGSVEEALAATVRGCGAGR</sequence>
<dbReference type="InterPro" id="IPR016040">
    <property type="entry name" value="NAD(P)-bd_dom"/>
</dbReference>
<comment type="caution">
    <text evidence="2">The sequence shown here is derived from an EMBL/GenBank/DDBJ whole genome shotgun (WGS) entry which is preliminary data.</text>
</comment>
<keyword evidence="3" id="KW-1185">Reference proteome</keyword>
<dbReference type="OrthoDB" id="9771302at2"/>
<feature type="domain" description="NAD(P)-binding" evidence="1">
    <location>
        <begin position="9"/>
        <end position="124"/>
    </location>
</feature>